<feature type="signal peptide" evidence="3">
    <location>
        <begin position="1"/>
        <end position="34"/>
    </location>
</feature>
<evidence type="ECO:0000256" key="3">
    <source>
        <dbReference type="SAM" id="SignalP"/>
    </source>
</evidence>
<dbReference type="EMBL" id="JAHLQT010024821">
    <property type="protein sequence ID" value="KAG7165158.1"/>
    <property type="molecule type" value="Genomic_DNA"/>
</dbReference>
<feature type="transmembrane region" description="Helical" evidence="2">
    <location>
        <begin position="299"/>
        <end position="319"/>
    </location>
</feature>
<evidence type="ECO:0000313" key="4">
    <source>
        <dbReference type="EMBL" id="KAG7165158.1"/>
    </source>
</evidence>
<name>A0A8J5MV71_HOMAM</name>
<sequence length="376" mass="41382">MRNRQDQQCRGGVRGVATLLLLMVVTGLLRPASCDPIVAKCPSGGPLDNQDAFCKCILKQLPRSRSNTVNIKCDFDNMEIPPKFLRDRTRAGFRIKTSSVGTFRTGFLHNIKEMRYLVMEDSVVKSVEGSVASEGYVILSKRQVHTWSGVSLSNVTFQNIGAGAFNLTHHSDMESLNVTNCRLGTVGTEAFTVVGDIEVNITGNYVQKLEKEAFKVKVTGDVKFDENVIESWEPDALEGLMCHNRTSLERNTIHVSSAQDAAINESFTLFHNTCGNPQLFLIINPTHPVKLRVNTTSTWVLTTLLVLVVAVGLGVVFNLKTKGGITRYYTRGRLPIILNGRKSSQENLPNSAEVNLPTGGSTEEGHTNPMSGTWKL</sequence>
<gene>
    <name evidence="4" type="ORF">Hamer_G023376</name>
</gene>
<evidence type="ECO:0000256" key="2">
    <source>
        <dbReference type="SAM" id="Phobius"/>
    </source>
</evidence>
<feature type="region of interest" description="Disordered" evidence="1">
    <location>
        <begin position="347"/>
        <end position="376"/>
    </location>
</feature>
<keyword evidence="5" id="KW-1185">Reference proteome</keyword>
<proteinExistence type="predicted"/>
<keyword evidence="2" id="KW-0472">Membrane</keyword>
<reference evidence="4" key="1">
    <citation type="journal article" date="2021" name="Sci. Adv.">
        <title>The American lobster genome reveals insights on longevity, neural, and immune adaptations.</title>
        <authorList>
            <person name="Polinski J.M."/>
            <person name="Zimin A.V."/>
            <person name="Clark K.F."/>
            <person name="Kohn A.B."/>
            <person name="Sadowski N."/>
            <person name="Timp W."/>
            <person name="Ptitsyn A."/>
            <person name="Khanna P."/>
            <person name="Romanova D.Y."/>
            <person name="Williams P."/>
            <person name="Greenwood S.J."/>
            <person name="Moroz L.L."/>
            <person name="Walt D.R."/>
            <person name="Bodnar A.G."/>
        </authorList>
    </citation>
    <scope>NUCLEOTIDE SEQUENCE</scope>
    <source>
        <strain evidence="4">GMGI-L3</strain>
    </source>
</reference>
<keyword evidence="3" id="KW-0732">Signal</keyword>
<keyword evidence="2" id="KW-0812">Transmembrane</keyword>
<feature type="chain" id="PRO_5035267310" evidence="3">
    <location>
        <begin position="35"/>
        <end position="376"/>
    </location>
</feature>
<dbReference type="AlphaFoldDB" id="A0A8J5MV71"/>
<dbReference type="Proteomes" id="UP000747542">
    <property type="component" value="Unassembled WGS sequence"/>
</dbReference>
<keyword evidence="2" id="KW-1133">Transmembrane helix</keyword>
<evidence type="ECO:0000256" key="1">
    <source>
        <dbReference type="SAM" id="MobiDB-lite"/>
    </source>
</evidence>
<accession>A0A8J5MV71</accession>
<feature type="compositionally biased region" description="Polar residues" evidence="1">
    <location>
        <begin position="347"/>
        <end position="361"/>
    </location>
</feature>
<organism evidence="4 5">
    <name type="scientific">Homarus americanus</name>
    <name type="common">American lobster</name>
    <dbReference type="NCBI Taxonomy" id="6706"/>
    <lineage>
        <taxon>Eukaryota</taxon>
        <taxon>Metazoa</taxon>
        <taxon>Ecdysozoa</taxon>
        <taxon>Arthropoda</taxon>
        <taxon>Crustacea</taxon>
        <taxon>Multicrustacea</taxon>
        <taxon>Malacostraca</taxon>
        <taxon>Eumalacostraca</taxon>
        <taxon>Eucarida</taxon>
        <taxon>Decapoda</taxon>
        <taxon>Pleocyemata</taxon>
        <taxon>Astacidea</taxon>
        <taxon>Nephropoidea</taxon>
        <taxon>Nephropidae</taxon>
        <taxon>Homarus</taxon>
    </lineage>
</organism>
<comment type="caution">
    <text evidence="4">The sequence shown here is derived from an EMBL/GenBank/DDBJ whole genome shotgun (WGS) entry which is preliminary data.</text>
</comment>
<protein>
    <submittedName>
        <fullName evidence="4">Uncharacterized protein</fullName>
    </submittedName>
</protein>
<evidence type="ECO:0000313" key="5">
    <source>
        <dbReference type="Proteomes" id="UP000747542"/>
    </source>
</evidence>